<evidence type="ECO:0000313" key="2">
    <source>
        <dbReference type="EMBL" id="TQV97936.1"/>
    </source>
</evidence>
<protein>
    <submittedName>
        <fullName evidence="2">Uncharacterized protein</fullName>
    </submittedName>
</protein>
<feature type="compositionally biased region" description="Basic and acidic residues" evidence="1">
    <location>
        <begin position="37"/>
        <end position="56"/>
    </location>
</feature>
<reference evidence="2 3" key="1">
    <citation type="journal article" date="2019" name="Appl. Microbiol. Biotechnol.">
        <title>Genome sequence of Isaria javanica and comparative genome analysis insights into family S53 peptidase evolution in fungal entomopathogens.</title>
        <authorList>
            <person name="Lin R."/>
            <person name="Zhang X."/>
            <person name="Xin B."/>
            <person name="Zou M."/>
            <person name="Gao Y."/>
            <person name="Qin F."/>
            <person name="Hu Q."/>
            <person name="Xie B."/>
            <person name="Cheng X."/>
        </authorList>
    </citation>
    <scope>NUCLEOTIDE SEQUENCE [LARGE SCALE GENOMIC DNA]</scope>
    <source>
        <strain evidence="2 3">IJ1G</strain>
    </source>
</reference>
<name>A0A545V889_9HYPO</name>
<dbReference type="Proteomes" id="UP000315783">
    <property type="component" value="Unassembled WGS sequence"/>
</dbReference>
<gene>
    <name evidence="2" type="ORF">IF1G_03679</name>
</gene>
<proteinExistence type="predicted"/>
<feature type="compositionally biased region" description="Polar residues" evidence="1">
    <location>
        <begin position="57"/>
        <end position="73"/>
    </location>
</feature>
<accession>A0A545V889</accession>
<comment type="caution">
    <text evidence="2">The sequence shown here is derived from an EMBL/GenBank/DDBJ whole genome shotgun (WGS) entry which is preliminary data.</text>
</comment>
<keyword evidence="3" id="KW-1185">Reference proteome</keyword>
<dbReference type="AlphaFoldDB" id="A0A545V889"/>
<organism evidence="2 3">
    <name type="scientific">Cordyceps javanica</name>
    <dbReference type="NCBI Taxonomy" id="43265"/>
    <lineage>
        <taxon>Eukaryota</taxon>
        <taxon>Fungi</taxon>
        <taxon>Dikarya</taxon>
        <taxon>Ascomycota</taxon>
        <taxon>Pezizomycotina</taxon>
        <taxon>Sordariomycetes</taxon>
        <taxon>Hypocreomycetidae</taxon>
        <taxon>Hypocreales</taxon>
        <taxon>Cordycipitaceae</taxon>
        <taxon>Cordyceps</taxon>
    </lineage>
</organism>
<sequence length="129" mass="14337">MVTDWPDLKSRLQFMALSFAAHLAPLATRPCIFRSEPQKEGMGARRPQTADHHHESQMPSSQGGILDSQSGTVKTAPVPVVWSSPNTPHRERMDDWNCARTGTDMTALQLSSDQLYGVLGRASRYSTRK</sequence>
<dbReference type="EMBL" id="SPUK01000004">
    <property type="protein sequence ID" value="TQV97936.1"/>
    <property type="molecule type" value="Genomic_DNA"/>
</dbReference>
<evidence type="ECO:0000313" key="3">
    <source>
        <dbReference type="Proteomes" id="UP000315783"/>
    </source>
</evidence>
<evidence type="ECO:0000256" key="1">
    <source>
        <dbReference type="SAM" id="MobiDB-lite"/>
    </source>
</evidence>
<feature type="region of interest" description="Disordered" evidence="1">
    <location>
        <begin position="37"/>
        <end position="95"/>
    </location>
</feature>